<dbReference type="GO" id="GO:0007064">
    <property type="term" value="P:mitotic sister chromatid cohesion"/>
    <property type="evidence" value="ECO:0007669"/>
    <property type="project" value="InterPro"/>
</dbReference>
<dbReference type="GO" id="GO:0051301">
    <property type="term" value="P:cell division"/>
    <property type="evidence" value="ECO:0007669"/>
    <property type="project" value="UniProtKB-KW"/>
</dbReference>
<sequence>MTPSRPASQNRKTSGQSASPLVRTPQVVIPSLADIQRTSTQTPVKTPAKTPIGASHRVQKPQKSAPSDGDVDYQTLLLALADEYLNAAHSKGTIIALSNNELDLREYYKLVATGLGCLQAAQTNFRMPPLTEALTRLRYARILIEETDNDILAETALSKGIEICERNKLLDLKYTMQQLLARMLHKSNPKAAAKAVDKMIEDVETYKHTPWEYAFRLLRISLALSSSSHQDFVIAIHNLQKLTNLATRNGDKLVVVVAALIEALAHLQQSTSPDSVEQAQHAVAVARSHQLDPRVQEIPQIVSMLQMVDISCSLLEYDLSQASQKLQIMQSMMDQRINDSRWREDGSFLVPLNTQTPPKPTEIGDILRVENGKLCLTLHWLPQHDLYALCYFLSSMTLGAKNSHDGRKAEKYLQEGLRMVRGNFKAPEEVKESVVAASKRLEWRRILYCNILLHLTFLACARTDWESASQSLKELRSSSEELGSALPESISCLMEYAAGVIAQGNGDLVAALAAYDSPFLSLSSSTNRTMRNDPRRDTAILAGLNTILILREPSHPSHSRLDQVLALVEPQCLSSSNKYIQAAYYLVCATVHNESTIQTKQYLQQALQSATGINNSQITCMTLTFMSWKYFRGVVGEQSEKSARAGRAMAKKANDRLWVSVTDQMLAETLDRQGKADEARGVREEADRLLMGLPAALKRTEYL</sequence>
<comment type="subcellular location">
    <subcellularLocation>
        <location evidence="1">Nucleus</location>
    </subcellularLocation>
</comment>
<evidence type="ECO:0000313" key="9">
    <source>
        <dbReference type="EMBL" id="GAM40852.1"/>
    </source>
</evidence>
<dbReference type="Proteomes" id="UP000053095">
    <property type="component" value="Unassembled WGS sequence"/>
</dbReference>
<organism evidence="9 10">
    <name type="scientific">Talaromyces pinophilus</name>
    <name type="common">Penicillium pinophilum</name>
    <dbReference type="NCBI Taxonomy" id="128442"/>
    <lineage>
        <taxon>Eukaryota</taxon>
        <taxon>Fungi</taxon>
        <taxon>Dikarya</taxon>
        <taxon>Ascomycota</taxon>
        <taxon>Pezizomycotina</taxon>
        <taxon>Eurotiomycetes</taxon>
        <taxon>Eurotiomycetidae</taxon>
        <taxon>Eurotiales</taxon>
        <taxon>Trichocomaceae</taxon>
        <taxon>Talaromyces</taxon>
        <taxon>Talaromyces sect. Talaromyces</taxon>
    </lineage>
</organism>
<evidence type="ECO:0000256" key="6">
    <source>
        <dbReference type="ARBA" id="ARBA00023242"/>
    </source>
</evidence>
<keyword evidence="5" id="KW-0159">Chromosome partition</keyword>
<keyword evidence="6" id="KW-0539">Nucleus</keyword>
<dbReference type="InterPro" id="IPR019440">
    <property type="entry name" value="MAU2"/>
</dbReference>
<feature type="compositionally biased region" description="Polar residues" evidence="8">
    <location>
        <begin position="1"/>
        <end position="19"/>
    </location>
</feature>
<dbReference type="AlphaFoldDB" id="A0A6V8HGK6"/>
<protein>
    <recommendedName>
        <fullName evidence="11">Cohesin loading factor</fullName>
    </recommendedName>
</protein>
<name>A0A6V8HGK6_TALPI</name>
<evidence type="ECO:0000256" key="1">
    <source>
        <dbReference type="ARBA" id="ARBA00004123"/>
    </source>
</evidence>
<dbReference type="GO" id="GO:0005634">
    <property type="term" value="C:nucleus"/>
    <property type="evidence" value="ECO:0007669"/>
    <property type="project" value="UniProtKB-SubCell"/>
</dbReference>
<accession>A0A6V8HGK6</accession>
<gene>
    <name evidence="9" type="ORF">TCE0_041f13523</name>
</gene>
<evidence type="ECO:0000256" key="8">
    <source>
        <dbReference type="SAM" id="MobiDB-lite"/>
    </source>
</evidence>
<comment type="caution">
    <text evidence="9">The sequence shown here is derived from an EMBL/GenBank/DDBJ whole genome shotgun (WGS) entry which is preliminary data.</text>
</comment>
<comment type="similarity">
    <text evidence="2">Belongs to the SCC4/mau-2 family.</text>
</comment>
<dbReference type="PANTHER" id="PTHR21394">
    <property type="entry name" value="MAU2 CHROMATID COHESION FACTOR HOMOLOG"/>
    <property type="match status" value="1"/>
</dbReference>
<evidence type="ECO:0000256" key="3">
    <source>
        <dbReference type="ARBA" id="ARBA00022618"/>
    </source>
</evidence>
<dbReference type="Pfam" id="PF10345">
    <property type="entry name" value="Cohesin_load"/>
    <property type="match status" value="1"/>
</dbReference>
<proteinExistence type="inferred from homology"/>
<keyword evidence="4" id="KW-0498">Mitosis</keyword>
<evidence type="ECO:0000256" key="5">
    <source>
        <dbReference type="ARBA" id="ARBA00022829"/>
    </source>
</evidence>
<evidence type="ECO:0000256" key="2">
    <source>
        <dbReference type="ARBA" id="ARBA00008585"/>
    </source>
</evidence>
<evidence type="ECO:0000256" key="7">
    <source>
        <dbReference type="ARBA" id="ARBA00023306"/>
    </source>
</evidence>
<evidence type="ECO:0000256" key="4">
    <source>
        <dbReference type="ARBA" id="ARBA00022776"/>
    </source>
</evidence>
<dbReference type="EMBL" id="DF933837">
    <property type="protein sequence ID" value="GAM40852.1"/>
    <property type="molecule type" value="Genomic_DNA"/>
</dbReference>
<evidence type="ECO:0008006" key="11">
    <source>
        <dbReference type="Google" id="ProtNLM"/>
    </source>
</evidence>
<evidence type="ECO:0000313" key="10">
    <source>
        <dbReference type="Proteomes" id="UP000053095"/>
    </source>
</evidence>
<keyword evidence="3" id="KW-0132">Cell division</keyword>
<feature type="region of interest" description="Disordered" evidence="8">
    <location>
        <begin position="1"/>
        <end position="68"/>
    </location>
</feature>
<keyword evidence="10" id="KW-1185">Reference proteome</keyword>
<reference evidence="10" key="1">
    <citation type="journal article" date="2015" name="Genome Announc.">
        <title>Draft genome sequence of Talaromyces cellulolyticus strain Y-94, a source of lignocellulosic biomass-degrading enzymes.</title>
        <authorList>
            <person name="Fujii T."/>
            <person name="Koike H."/>
            <person name="Sawayama S."/>
            <person name="Yano S."/>
            <person name="Inoue H."/>
        </authorList>
    </citation>
    <scope>NUCLEOTIDE SEQUENCE [LARGE SCALE GENOMIC DNA]</scope>
    <source>
        <strain evidence="10">Y-94</strain>
    </source>
</reference>
<keyword evidence="7" id="KW-0131">Cell cycle</keyword>
<dbReference type="GO" id="GO:0007059">
    <property type="term" value="P:chromosome segregation"/>
    <property type="evidence" value="ECO:0007669"/>
    <property type="project" value="UniProtKB-KW"/>
</dbReference>